<proteinExistence type="predicted"/>
<comment type="caution">
    <text evidence="2">The sequence shown here is derived from an EMBL/GenBank/DDBJ whole genome shotgun (WGS) entry which is preliminary data.</text>
</comment>
<sequence length="243" mass="27099">MTVTITVKMTLTMEPYVALRSMSDGDNDYDNDCDHDCYNYTSIKHTLTMTLTMTVTTVPVRRTNIFLTEAARRNESMPLCGGNENTNNKQRNTRFGRPADNPKRHKHNPRLRHGQIISPRRPNRVFTRRIAVALSIDPRNDAESTVTMVPMVAMVPTSTMVPTMCQYIDSDNDGDTGTNNDGDTGTSAKHLVRSVLTETMTVTLTETMTVTLTETMGDTCSNTYNNDAQKIDPDVVVEVVVVV</sequence>
<protein>
    <submittedName>
        <fullName evidence="2">Uncharacterized protein</fullName>
    </submittedName>
</protein>
<reference evidence="2" key="2">
    <citation type="submission" date="2020-11" db="EMBL/GenBank/DDBJ databases">
        <authorList>
            <person name="McCartney M.A."/>
            <person name="Auch B."/>
            <person name="Kono T."/>
            <person name="Mallez S."/>
            <person name="Becker A."/>
            <person name="Gohl D.M."/>
            <person name="Silverstein K.A.T."/>
            <person name="Koren S."/>
            <person name="Bechman K.B."/>
            <person name="Herman A."/>
            <person name="Abrahante J.E."/>
            <person name="Garbe J."/>
        </authorList>
    </citation>
    <scope>NUCLEOTIDE SEQUENCE</scope>
    <source>
        <strain evidence="2">Duluth1</strain>
        <tissue evidence="2">Whole animal</tissue>
    </source>
</reference>
<evidence type="ECO:0000313" key="2">
    <source>
        <dbReference type="EMBL" id="KAH3865223.1"/>
    </source>
</evidence>
<reference evidence="2" key="1">
    <citation type="journal article" date="2019" name="bioRxiv">
        <title>The Genome of the Zebra Mussel, Dreissena polymorpha: A Resource for Invasive Species Research.</title>
        <authorList>
            <person name="McCartney M.A."/>
            <person name="Auch B."/>
            <person name="Kono T."/>
            <person name="Mallez S."/>
            <person name="Zhang Y."/>
            <person name="Obille A."/>
            <person name="Becker A."/>
            <person name="Abrahante J.E."/>
            <person name="Garbe J."/>
            <person name="Badalamenti J.P."/>
            <person name="Herman A."/>
            <person name="Mangelson H."/>
            <person name="Liachko I."/>
            <person name="Sullivan S."/>
            <person name="Sone E.D."/>
            <person name="Koren S."/>
            <person name="Silverstein K.A.T."/>
            <person name="Beckman K.B."/>
            <person name="Gohl D.M."/>
        </authorList>
    </citation>
    <scope>NUCLEOTIDE SEQUENCE</scope>
    <source>
        <strain evidence="2">Duluth1</strain>
        <tissue evidence="2">Whole animal</tissue>
    </source>
</reference>
<evidence type="ECO:0000313" key="3">
    <source>
        <dbReference type="Proteomes" id="UP000828390"/>
    </source>
</evidence>
<evidence type="ECO:0000256" key="1">
    <source>
        <dbReference type="SAM" id="MobiDB-lite"/>
    </source>
</evidence>
<keyword evidence="3" id="KW-1185">Reference proteome</keyword>
<dbReference type="AlphaFoldDB" id="A0A9D4LV57"/>
<dbReference type="EMBL" id="JAIWYP010000002">
    <property type="protein sequence ID" value="KAH3865223.1"/>
    <property type="molecule type" value="Genomic_DNA"/>
</dbReference>
<organism evidence="2 3">
    <name type="scientific">Dreissena polymorpha</name>
    <name type="common">Zebra mussel</name>
    <name type="synonym">Mytilus polymorpha</name>
    <dbReference type="NCBI Taxonomy" id="45954"/>
    <lineage>
        <taxon>Eukaryota</taxon>
        <taxon>Metazoa</taxon>
        <taxon>Spiralia</taxon>
        <taxon>Lophotrochozoa</taxon>
        <taxon>Mollusca</taxon>
        <taxon>Bivalvia</taxon>
        <taxon>Autobranchia</taxon>
        <taxon>Heteroconchia</taxon>
        <taxon>Euheterodonta</taxon>
        <taxon>Imparidentia</taxon>
        <taxon>Neoheterodontei</taxon>
        <taxon>Myida</taxon>
        <taxon>Dreissenoidea</taxon>
        <taxon>Dreissenidae</taxon>
        <taxon>Dreissena</taxon>
    </lineage>
</organism>
<feature type="region of interest" description="Disordered" evidence="1">
    <location>
        <begin position="77"/>
        <end position="109"/>
    </location>
</feature>
<name>A0A9D4LV57_DREPO</name>
<accession>A0A9D4LV57</accession>
<dbReference type="Proteomes" id="UP000828390">
    <property type="component" value="Unassembled WGS sequence"/>
</dbReference>
<gene>
    <name evidence="2" type="ORF">DPMN_028262</name>
</gene>